<keyword evidence="2" id="KW-0812">Transmembrane</keyword>
<comment type="caution">
    <text evidence="3">The sequence shown here is derived from an EMBL/GenBank/DDBJ whole genome shotgun (WGS) entry which is preliminary data.</text>
</comment>
<evidence type="ECO:0000256" key="1">
    <source>
        <dbReference type="SAM" id="MobiDB-lite"/>
    </source>
</evidence>
<dbReference type="GeneID" id="85352811"/>
<feature type="compositionally biased region" description="Basic and acidic residues" evidence="1">
    <location>
        <begin position="548"/>
        <end position="582"/>
    </location>
</feature>
<keyword evidence="4" id="KW-1185">Reference proteome</keyword>
<feature type="compositionally biased region" description="Polar residues" evidence="1">
    <location>
        <begin position="627"/>
        <end position="640"/>
    </location>
</feature>
<dbReference type="Proteomes" id="UP001175211">
    <property type="component" value="Unassembled WGS sequence"/>
</dbReference>
<evidence type="ECO:0000313" key="4">
    <source>
        <dbReference type="Proteomes" id="UP001175211"/>
    </source>
</evidence>
<organism evidence="3 4">
    <name type="scientific">Armillaria tabescens</name>
    <name type="common">Ringless honey mushroom</name>
    <name type="synonym">Agaricus tabescens</name>
    <dbReference type="NCBI Taxonomy" id="1929756"/>
    <lineage>
        <taxon>Eukaryota</taxon>
        <taxon>Fungi</taxon>
        <taxon>Dikarya</taxon>
        <taxon>Basidiomycota</taxon>
        <taxon>Agaricomycotina</taxon>
        <taxon>Agaricomycetes</taxon>
        <taxon>Agaricomycetidae</taxon>
        <taxon>Agaricales</taxon>
        <taxon>Marasmiineae</taxon>
        <taxon>Physalacriaceae</taxon>
        <taxon>Desarmillaria</taxon>
    </lineage>
</organism>
<dbReference type="RefSeq" id="XP_060337089.1">
    <property type="nucleotide sequence ID" value="XM_060469263.1"/>
</dbReference>
<evidence type="ECO:0000313" key="3">
    <source>
        <dbReference type="EMBL" id="KAK0466262.1"/>
    </source>
</evidence>
<feature type="compositionally biased region" description="Polar residues" evidence="1">
    <location>
        <begin position="203"/>
        <end position="224"/>
    </location>
</feature>
<evidence type="ECO:0000256" key="2">
    <source>
        <dbReference type="SAM" id="Phobius"/>
    </source>
</evidence>
<protein>
    <submittedName>
        <fullName evidence="3">Uncharacterized protein</fullName>
    </submittedName>
</protein>
<sequence length="652" mass="66582">MAFSSSNGDSGNPSAADRGSLSSWVDHCILLDGGVKADGDDIGISIGISSAKDVGSQEQGGTDDDGIQGGVNIEGEAKCSYGDGNISKFSGDSGTAIPCSGDGNCTEKNPHNVDSLATSHNSQNLLPSHTNDDASGNGLNSDYIGSTGAGNLFDGMNVGVHTGPPIHTQNQNHNKNSPRDTKLGDPLSNQGSQRNRGGDQFDVDQNTSLDDSSSNAPGLGSDNSAKARGLIDHIPQPIKSILGLDNGDDRNSGGNSGGSSTTGHHHDQGSGDKTSSGGTRPSNTSPPSPQQGGGKSNNPEPGSSPGNGGDGDSGPHNAGSSGGAAGQTGKGSQNGPGDDGGNNNEGGGGGSPRSSGSPSQTIPPISRTQPSASTSTADVGSPVNTGDSSQSETSILTSPQSSNSATEAADSMDTGSSASVVGVSSASVFTSTVTKTYAGSISGSPTTVSVFTTTGIATMISPSETRNSINMPTSSRPLIGGIIGGIIAFLALSALLLFLFIRKRRRLRIASSLFNFDTENFVGVKRSAESTLEASVSTPATHMGSPTVDRRKSTFGWEDDKFHDHEVSEPRQTSRDNTENPFRDASPVAHARMSIISNPFADPVPVVEDPFRDPARRSKLTLRDSETGSLVSFEESTVQKASRVPIVSPRRL</sequence>
<feature type="compositionally biased region" description="Gly residues" evidence="1">
    <location>
        <begin position="320"/>
        <end position="351"/>
    </location>
</feature>
<keyword evidence="2" id="KW-0472">Membrane</keyword>
<feature type="compositionally biased region" description="Basic and acidic residues" evidence="1">
    <location>
        <begin position="609"/>
        <end position="626"/>
    </location>
</feature>
<feature type="transmembrane region" description="Helical" evidence="2">
    <location>
        <begin position="478"/>
        <end position="501"/>
    </location>
</feature>
<dbReference type="EMBL" id="JAUEPS010000004">
    <property type="protein sequence ID" value="KAK0466262.1"/>
    <property type="molecule type" value="Genomic_DNA"/>
</dbReference>
<gene>
    <name evidence="3" type="ORF">EV420DRAFT_1475024</name>
</gene>
<proteinExistence type="predicted"/>
<feature type="region of interest" description="Disordered" evidence="1">
    <location>
        <begin position="532"/>
        <end position="584"/>
    </location>
</feature>
<keyword evidence="2" id="KW-1133">Transmembrane helix</keyword>
<accession>A0AA39NII5</accession>
<reference evidence="3" key="1">
    <citation type="submission" date="2023-06" db="EMBL/GenBank/DDBJ databases">
        <authorList>
            <consortium name="Lawrence Berkeley National Laboratory"/>
            <person name="Ahrendt S."/>
            <person name="Sahu N."/>
            <person name="Indic B."/>
            <person name="Wong-Bajracharya J."/>
            <person name="Merenyi Z."/>
            <person name="Ke H.-M."/>
            <person name="Monk M."/>
            <person name="Kocsube S."/>
            <person name="Drula E."/>
            <person name="Lipzen A."/>
            <person name="Balint B."/>
            <person name="Henrissat B."/>
            <person name="Andreopoulos B."/>
            <person name="Martin F.M."/>
            <person name="Harder C.B."/>
            <person name="Rigling D."/>
            <person name="Ford K.L."/>
            <person name="Foster G.D."/>
            <person name="Pangilinan J."/>
            <person name="Papanicolaou A."/>
            <person name="Barry K."/>
            <person name="LaButti K."/>
            <person name="Viragh M."/>
            <person name="Koriabine M."/>
            <person name="Yan M."/>
            <person name="Riley R."/>
            <person name="Champramary S."/>
            <person name="Plett K.L."/>
            <person name="Tsai I.J."/>
            <person name="Slot J."/>
            <person name="Sipos G."/>
            <person name="Plett J."/>
            <person name="Nagy L.G."/>
            <person name="Grigoriev I.V."/>
        </authorList>
    </citation>
    <scope>NUCLEOTIDE SEQUENCE</scope>
    <source>
        <strain evidence="3">CCBAS 213</strain>
    </source>
</reference>
<feature type="region of interest" description="Disordered" evidence="1">
    <location>
        <begin position="49"/>
        <end position="74"/>
    </location>
</feature>
<feature type="compositionally biased region" description="Polar residues" evidence="1">
    <location>
        <begin position="115"/>
        <end position="142"/>
    </location>
</feature>
<dbReference type="AlphaFoldDB" id="A0AA39NII5"/>
<feature type="region of interest" description="Disordered" evidence="1">
    <location>
        <begin position="155"/>
        <end position="417"/>
    </location>
</feature>
<feature type="compositionally biased region" description="Polar residues" evidence="1">
    <location>
        <begin position="273"/>
        <end position="283"/>
    </location>
</feature>
<feature type="region of interest" description="Disordered" evidence="1">
    <location>
        <begin position="91"/>
        <end position="142"/>
    </location>
</feature>
<feature type="compositionally biased region" description="Polar residues" evidence="1">
    <location>
        <begin position="360"/>
        <end position="406"/>
    </location>
</feature>
<feature type="region of interest" description="Disordered" evidence="1">
    <location>
        <begin position="607"/>
        <end position="652"/>
    </location>
</feature>
<name>A0AA39NII5_ARMTA</name>